<dbReference type="GO" id="GO:0005975">
    <property type="term" value="P:carbohydrate metabolic process"/>
    <property type="evidence" value="ECO:0007669"/>
    <property type="project" value="InterPro"/>
</dbReference>
<evidence type="ECO:0000256" key="3">
    <source>
        <dbReference type="SAM" id="MobiDB-lite"/>
    </source>
</evidence>
<evidence type="ECO:0000259" key="4">
    <source>
        <dbReference type="Pfam" id="PF03065"/>
    </source>
</evidence>
<evidence type="ECO:0000256" key="1">
    <source>
        <dbReference type="ARBA" id="ARBA00006821"/>
    </source>
</evidence>
<dbReference type="AlphaFoldDB" id="A0A1G2DCT5"/>
<feature type="region of interest" description="Disordered" evidence="3">
    <location>
        <begin position="407"/>
        <end position="450"/>
    </location>
</feature>
<dbReference type="EMBL" id="MHLP01000037">
    <property type="protein sequence ID" value="OGZ11455.1"/>
    <property type="molecule type" value="Genomic_DNA"/>
</dbReference>
<dbReference type="PANTHER" id="PTHR36306:SF1">
    <property type="entry name" value="ALPHA-AMYLASE-RELATED"/>
    <property type="match status" value="1"/>
</dbReference>
<proteinExistence type="inferred from homology"/>
<protein>
    <submittedName>
        <fullName evidence="5">Alpha-amylase</fullName>
    </submittedName>
</protein>
<sequence>MASICFYFQVHQPYRIKKYRIFDVGHDHNYFNDHSDRDINNEKILHKVARKCYLPANKLLLELLNKHPEFKIAYSFSGVFLEQLETFSPETLKSFQKLVKTGRVEVLDETYYHSLAFLYSKKEFVRQVELHRAKVKKLFGVTPKVFRNTELVYNNELAKFAEGMGYQAILAEGADHILGWKSPNFLYRAPNARKIKTLLKNYRLSDDIAFRFSSKSWSEWPLTAEKFARWIDAVNGNGQVVNLFMDYETFGEHQWEDTGIFDFMRALPGELLKHPDNDFVTPSEAAKRYDAVGEFDAHSFISWADIERDLSAWLSNSMQNEAIGNLYALEKEVLASKDKSIVDDWSKLQTSDHFYYMCTKWFSDGDVHKYFNPYDTPYEAFIAYNNVLHDLRYRIEAAKKKKTHAKKLRGIKKKKTAIKRQKPVKPTKRKMIKKVSKKKVAKTKSKKRHA</sequence>
<dbReference type="PANTHER" id="PTHR36306">
    <property type="entry name" value="ALPHA-AMYLASE-RELATED-RELATED"/>
    <property type="match status" value="1"/>
</dbReference>
<gene>
    <name evidence="5" type="ORF">A2942_04375</name>
</gene>
<evidence type="ECO:0000313" key="6">
    <source>
        <dbReference type="Proteomes" id="UP000178534"/>
    </source>
</evidence>
<dbReference type="Gene3D" id="3.20.110.20">
    <property type="match status" value="1"/>
</dbReference>
<evidence type="ECO:0000256" key="2">
    <source>
        <dbReference type="ARBA" id="ARBA00023277"/>
    </source>
</evidence>
<reference evidence="5 6" key="1">
    <citation type="journal article" date="2016" name="Nat. Commun.">
        <title>Thousands of microbial genomes shed light on interconnected biogeochemical processes in an aquifer system.</title>
        <authorList>
            <person name="Anantharaman K."/>
            <person name="Brown C.T."/>
            <person name="Hug L.A."/>
            <person name="Sharon I."/>
            <person name="Castelle C.J."/>
            <person name="Probst A.J."/>
            <person name="Thomas B.C."/>
            <person name="Singh A."/>
            <person name="Wilkins M.J."/>
            <person name="Karaoz U."/>
            <person name="Brodie E.L."/>
            <person name="Williams K.H."/>
            <person name="Hubbard S.S."/>
            <person name="Banfield J.F."/>
        </authorList>
    </citation>
    <scope>NUCLEOTIDE SEQUENCE [LARGE SCALE GENOMIC DNA]</scope>
</reference>
<dbReference type="Proteomes" id="UP000178534">
    <property type="component" value="Unassembled WGS sequence"/>
</dbReference>
<dbReference type="InterPro" id="IPR052046">
    <property type="entry name" value="GH57_Enzymes"/>
</dbReference>
<dbReference type="SUPFAM" id="SSF88713">
    <property type="entry name" value="Glycoside hydrolase/deacetylase"/>
    <property type="match status" value="1"/>
</dbReference>
<accession>A0A1G2DCT5</accession>
<dbReference type="GO" id="GO:0003824">
    <property type="term" value="F:catalytic activity"/>
    <property type="evidence" value="ECO:0007669"/>
    <property type="project" value="InterPro"/>
</dbReference>
<organism evidence="5 6">
    <name type="scientific">Candidatus Lloydbacteria bacterium RIFCSPLOWO2_01_FULL_50_20</name>
    <dbReference type="NCBI Taxonomy" id="1798665"/>
    <lineage>
        <taxon>Bacteria</taxon>
        <taxon>Candidatus Lloydiibacteriota</taxon>
    </lineage>
</organism>
<keyword evidence="2" id="KW-0119">Carbohydrate metabolism</keyword>
<dbReference type="InterPro" id="IPR011330">
    <property type="entry name" value="Glyco_hydro/deAcase_b/a-brl"/>
</dbReference>
<dbReference type="InterPro" id="IPR004300">
    <property type="entry name" value="Glyco_hydro_57_N"/>
</dbReference>
<evidence type="ECO:0000313" key="5">
    <source>
        <dbReference type="EMBL" id="OGZ11455.1"/>
    </source>
</evidence>
<name>A0A1G2DCT5_9BACT</name>
<comment type="caution">
    <text evidence="5">The sequence shown here is derived from an EMBL/GenBank/DDBJ whole genome shotgun (WGS) entry which is preliminary data.</text>
</comment>
<dbReference type="Pfam" id="PF03065">
    <property type="entry name" value="Glyco_hydro_57"/>
    <property type="match status" value="1"/>
</dbReference>
<dbReference type="CDD" id="cd10795">
    <property type="entry name" value="GH57N_MJA1_like"/>
    <property type="match status" value="1"/>
</dbReference>
<dbReference type="STRING" id="1798665.A2942_04375"/>
<feature type="domain" description="Glycoside hydrolase family 57 N-terminal" evidence="4">
    <location>
        <begin position="6"/>
        <end position="293"/>
    </location>
</feature>
<comment type="similarity">
    <text evidence="1">Belongs to the glycosyl hydrolase 57 family.</text>
</comment>